<dbReference type="GO" id="GO:0043953">
    <property type="term" value="P:protein transport by the Tat complex"/>
    <property type="evidence" value="ECO:0007669"/>
    <property type="project" value="UniProtKB-UniRule"/>
</dbReference>
<comment type="subcellular location">
    <subcellularLocation>
        <location evidence="1 9">Cell membrane</location>
        <topology evidence="1 9">Single-pass membrane protein</topology>
    </subcellularLocation>
</comment>
<comment type="subunit">
    <text evidence="9">The Tat system comprises two distinct complexes: a TatABC complex, containing multiple copies of TatA, TatB and TatC subunits, and a separate TatA complex, containing only TatA subunits. Substrates initially bind to the TatABC complex, which probably triggers association of the separate TatA complex to form the active translocon.</text>
</comment>
<keyword evidence="8 9" id="KW-0472">Membrane</keyword>
<keyword evidence="4 9" id="KW-0812">Transmembrane</keyword>
<evidence type="ECO:0000313" key="11">
    <source>
        <dbReference type="EMBL" id="QIK38671.1"/>
    </source>
</evidence>
<name>A0A6G7VF74_9GAMM</name>
<dbReference type="GO" id="GO:0033281">
    <property type="term" value="C:TAT protein transport complex"/>
    <property type="evidence" value="ECO:0007669"/>
    <property type="project" value="UniProtKB-UniRule"/>
</dbReference>
<dbReference type="NCBIfam" id="TIGR01411">
    <property type="entry name" value="tatAE"/>
    <property type="match status" value="1"/>
</dbReference>
<evidence type="ECO:0000256" key="1">
    <source>
        <dbReference type="ARBA" id="ARBA00004162"/>
    </source>
</evidence>
<keyword evidence="7 9" id="KW-0811">Translocation</keyword>
<dbReference type="InterPro" id="IPR003369">
    <property type="entry name" value="TatA/B/E"/>
</dbReference>
<keyword evidence="3 9" id="KW-1003">Cell membrane</keyword>
<proteinExistence type="inferred from homology"/>
<dbReference type="AlphaFoldDB" id="A0A6G7VF74"/>
<comment type="function">
    <text evidence="9">Part of the twin-arginine translocation (Tat) system that transports large folded proteins containing a characteristic twin-arginine motif in their signal peptide across membranes. TatA could form the protein-conducting channel of the Tat system.</text>
</comment>
<feature type="transmembrane region" description="Helical" evidence="9">
    <location>
        <begin position="6"/>
        <end position="24"/>
    </location>
</feature>
<evidence type="ECO:0000313" key="12">
    <source>
        <dbReference type="Proteomes" id="UP000502699"/>
    </source>
</evidence>
<accession>A0A6G7VF74</accession>
<keyword evidence="6 9" id="KW-1133">Transmembrane helix</keyword>
<keyword evidence="12" id="KW-1185">Reference proteome</keyword>
<dbReference type="GO" id="GO:0008320">
    <property type="term" value="F:protein transmembrane transporter activity"/>
    <property type="evidence" value="ECO:0007669"/>
    <property type="project" value="UniProtKB-UniRule"/>
</dbReference>
<evidence type="ECO:0000256" key="6">
    <source>
        <dbReference type="ARBA" id="ARBA00022989"/>
    </source>
</evidence>
<keyword evidence="2 9" id="KW-0813">Transport</keyword>
<dbReference type="HAMAP" id="MF_00236">
    <property type="entry name" value="TatA_E"/>
    <property type="match status" value="1"/>
</dbReference>
<dbReference type="Gene3D" id="1.20.5.3310">
    <property type="match status" value="1"/>
</dbReference>
<evidence type="ECO:0000256" key="8">
    <source>
        <dbReference type="ARBA" id="ARBA00023136"/>
    </source>
</evidence>
<feature type="region of interest" description="Disordered" evidence="10">
    <location>
        <begin position="48"/>
        <end position="86"/>
    </location>
</feature>
<reference evidence="12" key="1">
    <citation type="submission" date="2020-01" db="EMBL/GenBank/DDBJ databases">
        <title>Caldichromatium gen. nov., sp. nov., a thermophilic purple sulfur bacterium member of the family Chromatiaceae isolated from Nakabusa hot spring, Japan.</title>
        <authorList>
            <person name="Saini M.K."/>
            <person name="Hanada S."/>
            <person name="Tank M."/>
        </authorList>
    </citation>
    <scope>NUCLEOTIDE SEQUENCE [LARGE SCALE GENOMIC DNA]</scope>
    <source>
        <strain evidence="12">No.7</strain>
    </source>
</reference>
<dbReference type="InterPro" id="IPR006312">
    <property type="entry name" value="TatA/E"/>
</dbReference>
<evidence type="ECO:0000256" key="7">
    <source>
        <dbReference type="ARBA" id="ARBA00023010"/>
    </source>
</evidence>
<dbReference type="Proteomes" id="UP000502699">
    <property type="component" value="Chromosome"/>
</dbReference>
<comment type="similarity">
    <text evidence="9">Belongs to the TatA/E family.</text>
</comment>
<evidence type="ECO:0000256" key="9">
    <source>
        <dbReference type="HAMAP-Rule" id="MF_00236"/>
    </source>
</evidence>
<dbReference type="KEGG" id="cjap:GWK36_12535"/>
<protein>
    <recommendedName>
        <fullName evidence="9">Sec-independent protein translocase protein TatA</fullName>
    </recommendedName>
</protein>
<keyword evidence="5 9" id="KW-0653">Protein transport</keyword>
<sequence>MGVAGISLWQLLIILLIVVLLFGTKRLKNIGSDLGEAIRGFRNSLANSDKDKEEAGSASHLTQGPGACPGDSQTRPVDSTTQRDRA</sequence>
<dbReference type="PANTHER" id="PTHR42982:SF1">
    <property type="entry name" value="SEC-INDEPENDENT PROTEIN TRANSLOCASE PROTEIN TATA"/>
    <property type="match status" value="1"/>
</dbReference>
<dbReference type="RefSeq" id="WP_166271568.1">
    <property type="nucleotide sequence ID" value="NZ_CP048029.1"/>
</dbReference>
<evidence type="ECO:0000256" key="3">
    <source>
        <dbReference type="ARBA" id="ARBA00022475"/>
    </source>
</evidence>
<gene>
    <name evidence="9 11" type="primary">tatA</name>
    <name evidence="11" type="ORF">GWK36_12535</name>
</gene>
<feature type="compositionally biased region" description="Polar residues" evidence="10">
    <location>
        <begin position="71"/>
        <end position="80"/>
    </location>
</feature>
<evidence type="ECO:0000256" key="2">
    <source>
        <dbReference type="ARBA" id="ARBA00022448"/>
    </source>
</evidence>
<evidence type="ECO:0000256" key="10">
    <source>
        <dbReference type="SAM" id="MobiDB-lite"/>
    </source>
</evidence>
<organism evidence="11 12">
    <name type="scientific">Caldichromatium japonicum</name>
    <dbReference type="NCBI Taxonomy" id="2699430"/>
    <lineage>
        <taxon>Bacteria</taxon>
        <taxon>Pseudomonadati</taxon>
        <taxon>Pseudomonadota</taxon>
        <taxon>Gammaproteobacteria</taxon>
        <taxon>Chromatiales</taxon>
        <taxon>Chromatiaceae</taxon>
        <taxon>Caldichromatium</taxon>
    </lineage>
</organism>
<dbReference type="PANTHER" id="PTHR42982">
    <property type="entry name" value="SEC-INDEPENDENT PROTEIN TRANSLOCASE PROTEIN TATA"/>
    <property type="match status" value="1"/>
</dbReference>
<dbReference type="EMBL" id="CP048029">
    <property type="protein sequence ID" value="QIK38671.1"/>
    <property type="molecule type" value="Genomic_DNA"/>
</dbReference>
<evidence type="ECO:0000256" key="5">
    <source>
        <dbReference type="ARBA" id="ARBA00022927"/>
    </source>
</evidence>
<evidence type="ECO:0000256" key="4">
    <source>
        <dbReference type="ARBA" id="ARBA00022692"/>
    </source>
</evidence>
<dbReference type="Pfam" id="PF02416">
    <property type="entry name" value="TatA_B_E"/>
    <property type="match status" value="1"/>
</dbReference>